<organism evidence="3 4">
    <name type="scientific">Rhodopirellula sallentina SM41</name>
    <dbReference type="NCBI Taxonomy" id="1263870"/>
    <lineage>
        <taxon>Bacteria</taxon>
        <taxon>Pseudomonadati</taxon>
        <taxon>Planctomycetota</taxon>
        <taxon>Planctomycetia</taxon>
        <taxon>Pirellulales</taxon>
        <taxon>Pirellulaceae</taxon>
        <taxon>Rhodopirellula</taxon>
    </lineage>
</organism>
<reference evidence="3 4" key="1">
    <citation type="journal article" date="2013" name="Mar. Genomics">
        <title>Expression of sulfatases in Rhodopirellula baltica and the diversity of sulfatases in the genus Rhodopirellula.</title>
        <authorList>
            <person name="Wegner C.E."/>
            <person name="Richter-Heitmann T."/>
            <person name="Klindworth A."/>
            <person name="Klockow C."/>
            <person name="Richter M."/>
            <person name="Achstetter T."/>
            <person name="Glockner F.O."/>
            <person name="Harder J."/>
        </authorList>
    </citation>
    <scope>NUCLEOTIDE SEQUENCE [LARGE SCALE GENOMIC DNA]</scope>
    <source>
        <strain evidence="3 4">SM41</strain>
    </source>
</reference>
<dbReference type="RefSeq" id="WP_008680412.1">
    <property type="nucleotide sequence ID" value="NZ_ANOH01000224.1"/>
</dbReference>
<dbReference type="PATRIC" id="fig|1263870.3.peg.3574"/>
<evidence type="ECO:0000259" key="1">
    <source>
        <dbReference type="Pfam" id="PF13020"/>
    </source>
</evidence>
<evidence type="ECO:0000313" key="3">
    <source>
        <dbReference type="EMBL" id="EMI55224.1"/>
    </source>
</evidence>
<name>M5U1T8_9BACT</name>
<protein>
    <submittedName>
        <fullName evidence="3">Uncharacterized protein</fullName>
    </submittedName>
</protein>
<dbReference type="InterPro" id="IPR058807">
    <property type="entry name" value="ScoMcrA_N"/>
</dbReference>
<sequence>MPQSIPAGLQKEHILKTLADLDAGIDHPFGIATGYELDHDGKRYAPKAVIGLACRFSIGRILQPEAFSGGEAPGQANFVLRKLGFTVVRKGEEQEEPQTGKEWSANEVSLIVADYFDMLEAELLDKSYQKSEHRKALVPQLAGRSEGSVEFKHQNISAVLVEHGLPYIEGYKPRGNYQSLLASEVDLFLDQHPGLLQKIASAPLLNPVDSKKIITPDFNKVIVAPPEKMVPPKSSEKPWLSRRARKIDFAERDARNRQLGSLAEQFVYDLERYRLQLAGRDDLAQKVVWASKDIGDGLGFDILSFDDADDSERMLEVKATGLGKFFPFYVTANELRCSEDIPEQFNLFRVFDFGRTPRLYILHGALSQLCQLDPVLYRAVI</sequence>
<accession>M5U1T8</accession>
<evidence type="ECO:0000313" key="4">
    <source>
        <dbReference type="Proteomes" id="UP000011885"/>
    </source>
</evidence>
<keyword evidence="4" id="KW-1185">Reference proteome</keyword>
<dbReference type="AlphaFoldDB" id="M5U1T8"/>
<comment type="caution">
    <text evidence="3">The sequence shown here is derived from an EMBL/GenBank/DDBJ whole genome shotgun (WGS) entry which is preliminary data.</text>
</comment>
<proteinExistence type="predicted"/>
<feature type="domain" description="ScoMcrA-like N-terminal head" evidence="2">
    <location>
        <begin position="27"/>
        <end position="88"/>
    </location>
</feature>
<dbReference type="Pfam" id="PF26345">
    <property type="entry name" value="ScoMcrA_N"/>
    <property type="match status" value="1"/>
</dbReference>
<dbReference type="EMBL" id="ANOH01000224">
    <property type="protein sequence ID" value="EMI55224.1"/>
    <property type="molecule type" value="Genomic_DNA"/>
</dbReference>
<gene>
    <name evidence="3" type="ORF">RSSM_03361</name>
</gene>
<dbReference type="InterPro" id="IPR024975">
    <property type="entry name" value="NOV_C"/>
</dbReference>
<dbReference type="Proteomes" id="UP000011885">
    <property type="component" value="Unassembled WGS sequence"/>
</dbReference>
<feature type="domain" description="Protein NO VEIN C-terminal" evidence="1">
    <location>
        <begin position="263"/>
        <end position="361"/>
    </location>
</feature>
<evidence type="ECO:0000259" key="2">
    <source>
        <dbReference type="Pfam" id="PF26345"/>
    </source>
</evidence>
<dbReference type="Pfam" id="PF13020">
    <property type="entry name" value="NOV_C"/>
    <property type="match status" value="1"/>
</dbReference>